<keyword evidence="1" id="KW-0472">Membrane</keyword>
<dbReference type="PANTHER" id="PTHR35902">
    <property type="entry name" value="S-LAYER DOMAIN-LIKE PROTEIN-RELATED"/>
    <property type="match status" value="1"/>
</dbReference>
<dbReference type="EMBL" id="MT631463">
    <property type="protein sequence ID" value="QNO51235.1"/>
    <property type="molecule type" value="Genomic_DNA"/>
</dbReference>
<sequence>MSKKGKGRKLVSLCAVGIALFMLFSLVSFTLPADAAFSSVMITDVTPTELHPGDTREVTVTVKNNGGRDARDIRLSFEGTKNVSLVGPKVVQMNTLNSWCSKEVEIRVHVKEEASNGVYLIPVNCSWNEYYFAPAEGYVTEPKGPVELGLYFNVIGKGMINIGNVCTDPADIRPGMENVKVSVNIENSGEATAKDIEAKLVCNDKFKPSWSGTDRSYIGRLNSGEKGAAIFHVDVADGIESKMYNISLRIKYKDTKGEEYEVKRFVEILVNPKPEFEIVSYYTEPANISAGDKSVKLHVRIRNVGSEKAESVSVRSTGEAEVPFDFDVKSDYVGNLKVDEEWTAVLKFDVDNGALPKAYQQGIEIRCTGDRDLGDYNVYLFDKMVSVSVSSGSSGGISIPVPGFEVLFALIALFVVFICAKFRKKGKR</sequence>
<dbReference type="AlphaFoldDB" id="A0A7G9YTA1"/>
<gene>
    <name evidence="2" type="ORF">BAILMKME_00033</name>
</gene>
<organism evidence="2">
    <name type="scientific">Candidatus Methanophagaceae archaeon ANME-1 ERB6</name>
    <dbReference type="NCBI Taxonomy" id="2759912"/>
    <lineage>
        <taxon>Archaea</taxon>
        <taxon>Methanobacteriati</taxon>
        <taxon>Methanobacteriota</taxon>
        <taxon>Stenosarchaea group</taxon>
        <taxon>Methanomicrobia</taxon>
        <taxon>Candidatus Methanophagales</taxon>
        <taxon>Candidatus Methanophagaceae</taxon>
    </lineage>
</organism>
<dbReference type="InterPro" id="IPR013783">
    <property type="entry name" value="Ig-like_fold"/>
</dbReference>
<evidence type="ECO:0000256" key="1">
    <source>
        <dbReference type="SAM" id="Phobius"/>
    </source>
</evidence>
<protein>
    <submittedName>
        <fullName evidence="2">Uncharacterized protein</fullName>
    </submittedName>
</protein>
<evidence type="ECO:0000313" key="2">
    <source>
        <dbReference type="EMBL" id="QNO51235.1"/>
    </source>
</evidence>
<proteinExistence type="predicted"/>
<feature type="transmembrane region" description="Helical" evidence="1">
    <location>
        <begin position="399"/>
        <end position="420"/>
    </location>
</feature>
<dbReference type="PANTHER" id="PTHR35902:SF3">
    <property type="entry name" value="NPCBM-ASSOCIATED, NEW3 DOMAIN OF ALPHA-GALACTOSIDASE"/>
    <property type="match status" value="1"/>
</dbReference>
<dbReference type="Gene3D" id="2.60.40.10">
    <property type="entry name" value="Immunoglobulins"/>
    <property type="match status" value="1"/>
</dbReference>
<name>A0A7G9YTA1_9EURY</name>
<reference evidence="2" key="1">
    <citation type="submission" date="2020-06" db="EMBL/GenBank/DDBJ databases">
        <title>Unique genomic features of the anaerobic methanotrophic archaea.</title>
        <authorList>
            <person name="Chadwick G.L."/>
            <person name="Skennerton C.T."/>
            <person name="Laso-Perez R."/>
            <person name="Leu A.O."/>
            <person name="Speth D.R."/>
            <person name="Yu H."/>
            <person name="Morgan-Lang C."/>
            <person name="Hatzenpichler R."/>
            <person name="Goudeau D."/>
            <person name="Malmstrom R."/>
            <person name="Brazelton W.J."/>
            <person name="Woyke T."/>
            <person name="Hallam S.J."/>
            <person name="Tyson G.W."/>
            <person name="Wegener G."/>
            <person name="Boetius A."/>
            <person name="Orphan V."/>
        </authorList>
    </citation>
    <scope>NUCLEOTIDE SEQUENCE</scope>
</reference>
<keyword evidence="1" id="KW-1133">Transmembrane helix</keyword>
<accession>A0A7G9YTA1</accession>
<keyword evidence="1" id="KW-0812">Transmembrane</keyword>